<keyword evidence="3" id="KW-1185">Reference proteome</keyword>
<name>A0A068NXK6_FIMGI</name>
<gene>
    <name evidence="2" type="ORF">OP10G_4803</name>
</gene>
<sequence length="243" mass="25991">MTGLSYGQAVVLTGSGGYGWDSPYNKLYNRNRQVMFTGKVTGKLKAPPMTGMAEGVSLLVKTPKSGTIQVEVGPSWFVASQVAKINVGDKVRVIGSRATVNGDSVVLARQIVNTKTTRVLTLRDMNGAPYWSANRGAVVAQVPTNAIGGTILSSNTFNINGTDLVGYVVQTPDGNVNVVTAPQWYMDRQDYVLQPGAYVQVVGTRTPYQAGAYVTVADSLYTGNNTFIFRNDGVPIWGGWGGR</sequence>
<evidence type="ECO:0000313" key="3">
    <source>
        <dbReference type="Proteomes" id="UP000027982"/>
    </source>
</evidence>
<dbReference type="Proteomes" id="UP000027982">
    <property type="component" value="Chromosome"/>
</dbReference>
<dbReference type="HOGENOM" id="CLU_1141245_0_0_0"/>
<organism evidence="2 3">
    <name type="scientific">Fimbriimonas ginsengisoli Gsoil 348</name>
    <dbReference type="NCBI Taxonomy" id="661478"/>
    <lineage>
        <taxon>Bacteria</taxon>
        <taxon>Bacillati</taxon>
        <taxon>Armatimonadota</taxon>
        <taxon>Fimbriimonadia</taxon>
        <taxon>Fimbriimonadales</taxon>
        <taxon>Fimbriimonadaceae</taxon>
        <taxon>Fimbriimonas</taxon>
    </lineage>
</organism>
<accession>A0A068NXK6</accession>
<proteinExistence type="predicted"/>
<protein>
    <recommendedName>
        <fullName evidence="1">Magnetosome protein MamS/MamX domain-containing protein</fullName>
    </recommendedName>
</protein>
<evidence type="ECO:0000313" key="2">
    <source>
        <dbReference type="EMBL" id="AIE88171.1"/>
    </source>
</evidence>
<feature type="domain" description="Magnetosome protein MamS/MamX" evidence="1">
    <location>
        <begin position="145"/>
        <end position="226"/>
    </location>
</feature>
<dbReference type="InterPro" id="IPR058837">
    <property type="entry name" value="MamS_MamX_dom"/>
</dbReference>
<reference evidence="2 3" key="1">
    <citation type="journal article" date="2014" name="PLoS ONE">
        <title>The first complete genome sequence of the class fimbriimonadia in the phylum armatimonadetes.</title>
        <authorList>
            <person name="Hu Z.Y."/>
            <person name="Wang Y.Z."/>
            <person name="Im W.T."/>
            <person name="Wang S.Y."/>
            <person name="Zhao G.P."/>
            <person name="Zheng H.J."/>
            <person name="Quan Z.X."/>
        </authorList>
    </citation>
    <scope>NUCLEOTIDE SEQUENCE [LARGE SCALE GENOMIC DNA]</scope>
    <source>
        <strain evidence="2">Gsoil 348</strain>
    </source>
</reference>
<dbReference type="Pfam" id="PF26390">
    <property type="entry name" value="MamS_MamX"/>
    <property type="match status" value="2"/>
</dbReference>
<evidence type="ECO:0000259" key="1">
    <source>
        <dbReference type="Pfam" id="PF26390"/>
    </source>
</evidence>
<feature type="domain" description="Magnetosome protein MamS/MamX" evidence="1">
    <location>
        <begin position="34"/>
        <end position="116"/>
    </location>
</feature>
<dbReference type="KEGG" id="fgi:OP10G_4803"/>
<dbReference type="EMBL" id="CP007139">
    <property type="protein sequence ID" value="AIE88171.1"/>
    <property type="molecule type" value="Genomic_DNA"/>
</dbReference>
<dbReference type="AlphaFoldDB" id="A0A068NXK6"/>